<reference evidence="1" key="2">
    <citation type="submission" date="2012-12" db="EMBL/GenBank/DDBJ databases">
        <authorList>
            <consortium name="WormBase Consortium"/>
            <person name="Ghedin E."/>
            <person name="Paulini M."/>
        </authorList>
    </citation>
    <scope>NUCLEOTIDE SEQUENCE</scope>
    <source>
        <strain evidence="1">FR3</strain>
    </source>
</reference>
<accession>A0A1I9GDF2</accession>
<name>A0A1I9GDF2_BRUMA</name>
<sequence length="52" mass="5825">MTFKYHTHRPPIIISENVKIIISTKKGFVKGCSLMAPRTPTNKSEPTMCCST</sequence>
<reference evidence="1" key="1">
    <citation type="journal article" date="2007" name="Science">
        <title>Draft genome of the filarial nematode parasite Brugia malayi.</title>
        <authorList>
            <person name="Ghedin E."/>
            <person name="Wang S."/>
            <person name="Spiro D."/>
            <person name="Caler E."/>
            <person name="Zhao Q."/>
            <person name="Crabtree J."/>
            <person name="Allen J.E."/>
            <person name="Delcher A.L."/>
            <person name="Guiliano D.B."/>
            <person name="Miranda-Saavedra D."/>
            <person name="Angiuoli S.V."/>
            <person name="Creasy T."/>
            <person name="Amedeo P."/>
            <person name="Haas B."/>
            <person name="El-Sayed N.M."/>
            <person name="Wortman J.R."/>
            <person name="Feldblyum T."/>
            <person name="Tallon L."/>
            <person name="Schatz M."/>
            <person name="Shumway M."/>
            <person name="Koo H."/>
            <person name="Salzberg S.L."/>
            <person name="Schobel S."/>
            <person name="Pertea M."/>
            <person name="Pop M."/>
            <person name="White O."/>
            <person name="Barton G.J."/>
            <person name="Carlow C.K."/>
            <person name="Crawford M.J."/>
            <person name="Daub J."/>
            <person name="Dimmic M.W."/>
            <person name="Estes C.F."/>
            <person name="Foster J.M."/>
            <person name="Ganatra M."/>
            <person name="Gregory W.F."/>
            <person name="Johnson N.M."/>
            <person name="Jin J."/>
            <person name="Komuniecki R."/>
            <person name="Korf I."/>
            <person name="Kumar S."/>
            <person name="Laney S."/>
            <person name="Li B.W."/>
            <person name="Li W."/>
            <person name="Lindblom T.H."/>
            <person name="Lustigman S."/>
            <person name="Ma D."/>
            <person name="Maina C.V."/>
            <person name="Martin D.M."/>
            <person name="McCarter J.P."/>
            <person name="McReynolds L."/>
            <person name="Mitreva M."/>
            <person name="Nutman T.B."/>
            <person name="Parkinson J."/>
            <person name="Peregrin-Alvarez J.M."/>
            <person name="Poole C."/>
            <person name="Ren Q."/>
            <person name="Saunders L."/>
            <person name="Sluder A.E."/>
            <person name="Smith K."/>
            <person name="Stanke M."/>
            <person name="Unnasch T.R."/>
            <person name="Ware J."/>
            <person name="Wei A.D."/>
            <person name="Weil G."/>
            <person name="Williams D.J."/>
            <person name="Zhang Y."/>
            <person name="Williams S.A."/>
            <person name="Fraser-Liggett C."/>
            <person name="Slatko B."/>
            <person name="Blaxter M.L."/>
            <person name="Scott A.L."/>
        </authorList>
    </citation>
    <scope>NUCLEOTIDE SEQUENCE</scope>
    <source>
        <strain evidence="1">FR3</strain>
    </source>
</reference>
<dbReference type="EMBL" id="LN857014">
    <property type="protein sequence ID" value="CRZ25755.1"/>
    <property type="molecule type" value="Genomic_DNA"/>
</dbReference>
<protein>
    <submittedName>
        <fullName evidence="1">Bm697</fullName>
    </submittedName>
</protein>
<gene>
    <name evidence="1" type="primary">Bm697</name>
    <name evidence="1" type="ORF">BM_Bm697</name>
</gene>
<dbReference type="AlphaFoldDB" id="A0A1I9GDF2"/>
<proteinExistence type="predicted"/>
<evidence type="ECO:0000313" key="1">
    <source>
        <dbReference type="EMBL" id="CRZ25755.1"/>
    </source>
</evidence>
<organism evidence="1">
    <name type="scientific">Brugia malayi</name>
    <name type="common">Filarial nematode worm</name>
    <dbReference type="NCBI Taxonomy" id="6279"/>
    <lineage>
        <taxon>Eukaryota</taxon>
        <taxon>Metazoa</taxon>
        <taxon>Ecdysozoa</taxon>
        <taxon>Nematoda</taxon>
        <taxon>Chromadorea</taxon>
        <taxon>Rhabditida</taxon>
        <taxon>Spirurina</taxon>
        <taxon>Spiruromorpha</taxon>
        <taxon>Filarioidea</taxon>
        <taxon>Onchocercidae</taxon>
        <taxon>Brugia</taxon>
    </lineage>
</organism>